<accession>Q9K693</accession>
<evidence type="ECO:0000256" key="4">
    <source>
        <dbReference type="PIRSR" id="PIRSR000331-2"/>
    </source>
</evidence>
<gene>
    <name evidence="7" type="ordered locus">BH3836</name>
</gene>
<dbReference type="Pfam" id="PF03241">
    <property type="entry name" value="HpaB"/>
    <property type="match status" value="1"/>
</dbReference>
<evidence type="ECO:0000256" key="3">
    <source>
        <dbReference type="ARBA" id="ARBA00023002"/>
    </source>
</evidence>
<dbReference type="Gene3D" id="1.20.140.10">
    <property type="entry name" value="Butyryl-CoA Dehydrogenase, subunit A, domain 3"/>
    <property type="match status" value="1"/>
</dbReference>
<dbReference type="InterPro" id="IPR036250">
    <property type="entry name" value="AcylCo_DH-like_C"/>
</dbReference>
<dbReference type="HOGENOM" id="CLU_023920_2_1_9"/>
<dbReference type="EMBL" id="BA000004">
    <property type="protein sequence ID" value="BAB07555.1"/>
    <property type="molecule type" value="Genomic_DNA"/>
</dbReference>
<dbReference type="InterPro" id="IPR009100">
    <property type="entry name" value="AcylCoA_DH/oxidase_NM_dom_sf"/>
</dbReference>
<feature type="binding site" evidence="4">
    <location>
        <position position="191"/>
    </location>
    <ligand>
        <name>FAD</name>
        <dbReference type="ChEBI" id="CHEBI:57692"/>
    </ligand>
</feature>
<feature type="domain" description="HpaB/PvcC/4-BUDH N-terminal" evidence="6">
    <location>
        <begin position="6"/>
        <end position="271"/>
    </location>
</feature>
<protein>
    <submittedName>
        <fullName evidence="7">4-hydroxyphenylacetate-3-hydroxylase</fullName>
    </submittedName>
</protein>
<feature type="binding site" evidence="4">
    <location>
        <begin position="153"/>
        <end position="156"/>
    </location>
    <ligand>
        <name>FAD</name>
        <dbReference type="ChEBI" id="CHEBI:57692"/>
    </ligand>
</feature>
<keyword evidence="3" id="KW-0560">Oxidoreductase</keyword>
<dbReference type="NCBIfam" id="TIGR02309">
    <property type="entry name" value="HpaB-1"/>
    <property type="match status" value="1"/>
</dbReference>
<dbReference type="OrthoDB" id="9785230at2"/>
<dbReference type="InterPro" id="IPR024674">
    <property type="entry name" value="HpaB/PvcC/4-BUDH_N"/>
</dbReference>
<dbReference type="AlphaFoldDB" id="Q9K693"/>
<name>Q9K693_HALH5</name>
<evidence type="ECO:0000259" key="6">
    <source>
        <dbReference type="Pfam" id="PF11794"/>
    </source>
</evidence>
<dbReference type="PANTHER" id="PTHR36117:SF3">
    <property type="entry name" value="4-HYDROXYPHENYLACETATE 3-MONOOXYGENASE-RELATED"/>
    <property type="match status" value="1"/>
</dbReference>
<reference evidence="7 8" key="1">
    <citation type="journal article" date="2000" name="Nucleic Acids Res.">
        <title>Complete genome sequence of the alkaliphilic bacterium Bacillus halodurans and genomic sequence comparison with Bacillus subtilis.</title>
        <authorList>
            <person name="Takami H."/>
            <person name="Nakasone K."/>
            <person name="Takaki Y."/>
            <person name="Maeno G."/>
            <person name="Sasaki R."/>
            <person name="Masui N."/>
            <person name="Fuji F."/>
            <person name="Hirama C."/>
            <person name="Nakamura Y."/>
            <person name="Ogasawara N."/>
            <person name="Kuhara S."/>
            <person name="Horikoshi K."/>
        </authorList>
    </citation>
    <scope>NUCLEOTIDE SEQUENCE [LARGE SCALE GENOMIC DNA]</scope>
    <source>
        <strain evidence="8">ATCC BAA-125 / DSM 18197 / FERM 7344 / JCM 9153 / C-125</strain>
    </source>
</reference>
<dbReference type="PANTHER" id="PTHR36117">
    <property type="entry name" value="4-HYDROXYPHENYLACETATE 3-MONOOXYGENASE-RELATED"/>
    <property type="match status" value="1"/>
</dbReference>
<dbReference type="KEGG" id="bha:BH3836"/>
<dbReference type="GO" id="GO:0016627">
    <property type="term" value="F:oxidoreductase activity, acting on the CH-CH group of donors"/>
    <property type="evidence" value="ECO:0007669"/>
    <property type="project" value="InterPro"/>
</dbReference>
<dbReference type="SUPFAM" id="SSF56645">
    <property type="entry name" value="Acyl-CoA dehydrogenase NM domain-like"/>
    <property type="match status" value="1"/>
</dbReference>
<dbReference type="STRING" id="272558.gene:10729749"/>
<dbReference type="PIR" id="D84129">
    <property type="entry name" value="D84129"/>
</dbReference>
<dbReference type="Gene3D" id="1.10.3140.10">
    <property type="entry name" value="4-hydroxybutyryl-coa dehydratase, domain 1"/>
    <property type="match status" value="1"/>
</dbReference>
<feature type="binding site" evidence="4">
    <location>
        <begin position="451"/>
        <end position="454"/>
    </location>
    <ligand>
        <name>FAD</name>
        <dbReference type="ChEBI" id="CHEBI:57692"/>
    </ligand>
</feature>
<dbReference type="GO" id="GO:0050660">
    <property type="term" value="F:flavin adenine dinucleotide binding"/>
    <property type="evidence" value="ECO:0007669"/>
    <property type="project" value="InterPro"/>
</dbReference>
<proteinExistence type="predicted"/>
<feature type="domain" description="HpaB/PvcC/4-BUDH C-terminal" evidence="5">
    <location>
        <begin position="279"/>
        <end position="476"/>
    </location>
</feature>
<evidence type="ECO:0000313" key="7">
    <source>
        <dbReference type="EMBL" id="BAB07555.1"/>
    </source>
</evidence>
<dbReference type="Pfam" id="PF11794">
    <property type="entry name" value="HpaB_N"/>
    <property type="match status" value="1"/>
</dbReference>
<evidence type="ECO:0000256" key="2">
    <source>
        <dbReference type="ARBA" id="ARBA00022827"/>
    </source>
</evidence>
<dbReference type="SUPFAM" id="SSF47203">
    <property type="entry name" value="Acyl-CoA dehydrogenase C-terminal domain-like"/>
    <property type="match status" value="1"/>
</dbReference>
<sequence>MAIIKGSDYLERINKLQNEVWIGGEKVTGAISEHPAFKGIMKSKAALYDLYHHSDKKDLLTCWDEKTNEYHSFSYSQPKTKEQLRNRRQATQLLARESGGTMGRSPDYINTAIMSLGSGGAGMPKPYGDNARKIFEEAREKDFSFTHTFINPQVNRSKHYMEYSNEKIIGAKVIDETEEGAIIHGARLLATQGGITDQLLVLPAGGNFIEPSFVYGFAIPSNTPGLKFLCRESYAHGKTSSYDYPLTSHFEEGDAVVVFDHVLVPWERIFIYSDPSQVQTMYDETNMNVLLLYQAVSRQAVKSEWLLGLSEWMVRTINVVEHQHIHEKMSEMIISLEIMNSLLIAAEEEAQPNKHGTMIPDIRKLGAACSYYQKTYPRLVDALQQIGASGFISLPSEADFHSSIKEDLHQYLQAANEDAYERVRMFRLAWDLTMSPFGSRQTQYERFFFGDQVRLSSSLYMNYPKEPFVQQVQSFLKKR</sequence>
<dbReference type="InterPro" id="IPR046373">
    <property type="entry name" value="Acyl-CoA_Oxase/DH_mid-dom_sf"/>
</dbReference>
<dbReference type="InterPro" id="IPR012687">
    <property type="entry name" value="HpaB_Deino-type"/>
</dbReference>
<dbReference type="Gene3D" id="2.40.110.10">
    <property type="entry name" value="Butyryl-CoA Dehydrogenase, subunit A, domain 2"/>
    <property type="match status" value="1"/>
</dbReference>
<organism evidence="7 8">
    <name type="scientific">Halalkalibacterium halodurans (strain ATCC BAA-125 / DSM 18197 / FERM 7344 / JCM 9153 / C-125)</name>
    <name type="common">Bacillus halodurans</name>
    <dbReference type="NCBI Taxonomy" id="272558"/>
    <lineage>
        <taxon>Bacteria</taxon>
        <taxon>Bacillati</taxon>
        <taxon>Bacillota</taxon>
        <taxon>Bacilli</taxon>
        <taxon>Bacillales</taxon>
        <taxon>Bacillaceae</taxon>
        <taxon>Halalkalibacterium (ex Joshi et al. 2022)</taxon>
    </lineage>
</organism>
<keyword evidence="2 4" id="KW-0274">FAD</keyword>
<dbReference type="RefSeq" id="WP_010899961.1">
    <property type="nucleotide sequence ID" value="NC_002570.2"/>
</dbReference>
<keyword evidence="8" id="KW-1185">Reference proteome</keyword>
<dbReference type="PIRSF" id="PIRSF000331">
    <property type="entry name" value="HpaA_HpaB"/>
    <property type="match status" value="1"/>
</dbReference>
<evidence type="ECO:0000313" key="8">
    <source>
        <dbReference type="Proteomes" id="UP000001258"/>
    </source>
</evidence>
<keyword evidence="1" id="KW-0285">Flavoprotein</keyword>
<dbReference type="GO" id="GO:0010124">
    <property type="term" value="P:phenylacetate catabolic process"/>
    <property type="evidence" value="ECO:0007669"/>
    <property type="project" value="InterPro"/>
</dbReference>
<dbReference type="GO" id="GO:0016712">
    <property type="term" value="F:oxidoreductase activity, acting on paired donors, with incorporation or reduction of molecular oxygen, reduced flavin or flavoprotein as one donor, and incorporation of one atom of oxygen"/>
    <property type="evidence" value="ECO:0007669"/>
    <property type="project" value="InterPro"/>
</dbReference>
<dbReference type="InterPro" id="IPR024719">
    <property type="entry name" value="HpaB/PvcC/4-BUDH_C"/>
</dbReference>
<evidence type="ECO:0000259" key="5">
    <source>
        <dbReference type="Pfam" id="PF03241"/>
    </source>
</evidence>
<evidence type="ECO:0000256" key="1">
    <source>
        <dbReference type="ARBA" id="ARBA00022630"/>
    </source>
</evidence>
<dbReference type="Proteomes" id="UP000001258">
    <property type="component" value="Chromosome"/>
</dbReference>
<dbReference type="InterPro" id="IPR004925">
    <property type="entry name" value="HpaB/PvcC/4-BUDH"/>
</dbReference>
<dbReference type="eggNOG" id="COG2368">
    <property type="taxonomic scope" value="Bacteria"/>
</dbReference>